<keyword evidence="1" id="KW-1133">Transmembrane helix</keyword>
<dbReference type="Proteomes" id="UP000186917">
    <property type="component" value="Unassembled WGS sequence"/>
</dbReference>
<dbReference type="STRING" id="477680.SAMN05421788_101551"/>
<feature type="transmembrane region" description="Helical" evidence="1">
    <location>
        <begin position="36"/>
        <end position="57"/>
    </location>
</feature>
<evidence type="ECO:0000313" key="3">
    <source>
        <dbReference type="Proteomes" id="UP000186917"/>
    </source>
</evidence>
<sequence>MNSNNYWDGNSIAGMAGGTLCTLAVTVPATELFKTIVLAAVGAVVSFGVSFLLKTIVSQSKKGGK</sequence>
<dbReference type="KEGG" id="fln:FLA_5154"/>
<evidence type="ECO:0000256" key="1">
    <source>
        <dbReference type="SAM" id="Phobius"/>
    </source>
</evidence>
<feature type="transmembrane region" description="Helical" evidence="1">
    <location>
        <begin position="12"/>
        <end position="30"/>
    </location>
</feature>
<name>A0A173MNN7_9BACT</name>
<keyword evidence="1" id="KW-0472">Membrane</keyword>
<keyword evidence="1" id="KW-0812">Transmembrane</keyword>
<proteinExistence type="predicted"/>
<dbReference type="EMBL" id="FTOR01000001">
    <property type="protein sequence ID" value="SIS67367.1"/>
    <property type="molecule type" value="Genomic_DNA"/>
</dbReference>
<evidence type="ECO:0000313" key="2">
    <source>
        <dbReference type="EMBL" id="SIS67367.1"/>
    </source>
</evidence>
<protein>
    <submittedName>
        <fullName evidence="2">Uncharacterized protein</fullName>
    </submittedName>
</protein>
<organism evidence="2 3">
    <name type="scientific">Filimonas lacunae</name>
    <dbReference type="NCBI Taxonomy" id="477680"/>
    <lineage>
        <taxon>Bacteria</taxon>
        <taxon>Pseudomonadati</taxon>
        <taxon>Bacteroidota</taxon>
        <taxon>Chitinophagia</taxon>
        <taxon>Chitinophagales</taxon>
        <taxon>Chitinophagaceae</taxon>
        <taxon>Filimonas</taxon>
    </lineage>
</organism>
<keyword evidence="3" id="KW-1185">Reference proteome</keyword>
<reference evidence="3" key="1">
    <citation type="submission" date="2017-01" db="EMBL/GenBank/DDBJ databases">
        <authorList>
            <person name="Varghese N."/>
            <person name="Submissions S."/>
        </authorList>
    </citation>
    <scope>NUCLEOTIDE SEQUENCE [LARGE SCALE GENOMIC DNA]</scope>
    <source>
        <strain evidence="3">DSM 21054</strain>
    </source>
</reference>
<gene>
    <name evidence="2" type="ORF">SAMN05421788_101551</name>
</gene>
<accession>A0A173MNN7</accession>
<dbReference type="AlphaFoldDB" id="A0A173MNN7"/>
<dbReference type="RefSeq" id="WP_076375417.1">
    <property type="nucleotide sequence ID" value="NZ_AP017422.1"/>
</dbReference>